<feature type="non-terminal residue" evidence="2">
    <location>
        <position position="1"/>
    </location>
</feature>
<sequence>RPNTRPNAEGPKKPLPVTVPTNPRMLGMLRQFIQKTNTDADVDRVLAQMKEHAGNNADLLQQACDGLTRVISVNYGTPYAQKAGRAFIGRHSKK</sequence>
<dbReference type="AlphaFoldDB" id="A0A383AGB0"/>
<evidence type="ECO:0000256" key="1">
    <source>
        <dbReference type="SAM" id="MobiDB-lite"/>
    </source>
</evidence>
<reference evidence="2" key="1">
    <citation type="submission" date="2018-05" db="EMBL/GenBank/DDBJ databases">
        <authorList>
            <person name="Lanie J.A."/>
            <person name="Ng W.-L."/>
            <person name="Kazmierczak K.M."/>
            <person name="Andrzejewski T.M."/>
            <person name="Davidsen T.M."/>
            <person name="Wayne K.J."/>
            <person name="Tettelin H."/>
            <person name="Glass J.I."/>
            <person name="Rusch D."/>
            <person name="Podicherti R."/>
            <person name="Tsui H.-C.T."/>
            <person name="Winkler M.E."/>
        </authorList>
    </citation>
    <scope>NUCLEOTIDE SEQUENCE</scope>
</reference>
<proteinExistence type="predicted"/>
<organism evidence="2">
    <name type="scientific">marine metagenome</name>
    <dbReference type="NCBI Taxonomy" id="408172"/>
    <lineage>
        <taxon>unclassified sequences</taxon>
        <taxon>metagenomes</taxon>
        <taxon>ecological metagenomes</taxon>
    </lineage>
</organism>
<protein>
    <submittedName>
        <fullName evidence="2">Uncharacterized protein</fullName>
    </submittedName>
</protein>
<evidence type="ECO:0000313" key="2">
    <source>
        <dbReference type="EMBL" id="SVE06704.1"/>
    </source>
</evidence>
<dbReference type="EMBL" id="UINC01191856">
    <property type="protein sequence ID" value="SVE06704.1"/>
    <property type="molecule type" value="Genomic_DNA"/>
</dbReference>
<gene>
    <name evidence="2" type="ORF">METZ01_LOCUS459558</name>
</gene>
<feature type="region of interest" description="Disordered" evidence="1">
    <location>
        <begin position="1"/>
        <end position="22"/>
    </location>
</feature>
<name>A0A383AGB0_9ZZZZ</name>
<accession>A0A383AGB0</accession>